<accession>A0A4R0G899</accession>
<organism evidence="1 2">
    <name type="scientific">Micromonospora zingiberis</name>
    <dbReference type="NCBI Taxonomy" id="2053011"/>
    <lineage>
        <taxon>Bacteria</taxon>
        <taxon>Bacillati</taxon>
        <taxon>Actinomycetota</taxon>
        <taxon>Actinomycetes</taxon>
        <taxon>Micromonosporales</taxon>
        <taxon>Micromonosporaceae</taxon>
        <taxon>Micromonospora</taxon>
    </lineage>
</organism>
<dbReference type="EMBL" id="SJJR01000022">
    <property type="protein sequence ID" value="TCB92103.1"/>
    <property type="molecule type" value="Genomic_DNA"/>
</dbReference>
<evidence type="ECO:0000313" key="2">
    <source>
        <dbReference type="Proteomes" id="UP000292274"/>
    </source>
</evidence>
<proteinExistence type="predicted"/>
<dbReference type="RefSeq" id="WP_131307616.1">
    <property type="nucleotide sequence ID" value="NZ_SJJR01000022.1"/>
</dbReference>
<protein>
    <submittedName>
        <fullName evidence="1">Uncharacterized protein</fullName>
    </submittedName>
</protein>
<dbReference type="Proteomes" id="UP000292274">
    <property type="component" value="Unassembled WGS sequence"/>
</dbReference>
<sequence>MDGNIGPVVLGAALTLLGTLAVQAVIVPWAQARTRRRERWEEDIREFADTLEVNLPRLMLDYRTEARGRLTMRAWQRDPTFRADDGFDKMLKLTREDVWKAEDLLQIEMHRISLLPTRLRRLNRNSPYWDAVAKAEQDFSVAYVLANVPVSIDEDMEPDDWDKLWDATEKAHEKLTSLISPMATAMKPPKRSLFRRVMRRISKKAAAKERSLIRVQTE</sequence>
<evidence type="ECO:0000313" key="1">
    <source>
        <dbReference type="EMBL" id="TCB92103.1"/>
    </source>
</evidence>
<comment type="caution">
    <text evidence="1">The sequence shown here is derived from an EMBL/GenBank/DDBJ whole genome shotgun (WGS) entry which is preliminary data.</text>
</comment>
<name>A0A4R0G899_9ACTN</name>
<gene>
    <name evidence="1" type="ORF">E0H26_24300</name>
</gene>
<dbReference type="AlphaFoldDB" id="A0A4R0G899"/>
<keyword evidence="2" id="KW-1185">Reference proteome</keyword>
<reference evidence="1 2" key="1">
    <citation type="submission" date="2019-02" db="EMBL/GenBank/DDBJ databases">
        <title>Jishengella sp. nov., isolated from a root of Zingiber montanum.</title>
        <authorList>
            <person name="Kuncharoen N."/>
            <person name="Kudo T."/>
            <person name="Masahiro Y."/>
            <person name="Ohkuma M."/>
            <person name="Tanasupawat S."/>
        </authorList>
    </citation>
    <scope>NUCLEOTIDE SEQUENCE [LARGE SCALE GENOMIC DNA]</scope>
    <source>
        <strain evidence="1 2">PLAI 1-1</strain>
    </source>
</reference>